<dbReference type="Proteomes" id="UP000193467">
    <property type="component" value="Unassembled WGS sequence"/>
</dbReference>
<dbReference type="EMBL" id="MCGR01000038">
    <property type="protein sequence ID" value="ORY75362.1"/>
    <property type="molecule type" value="Genomic_DNA"/>
</dbReference>
<reference evidence="1 2" key="1">
    <citation type="submission" date="2016-07" db="EMBL/GenBank/DDBJ databases">
        <title>Pervasive Adenine N6-methylation of Active Genes in Fungi.</title>
        <authorList>
            <consortium name="DOE Joint Genome Institute"/>
            <person name="Mondo S.J."/>
            <person name="Dannebaum R.O."/>
            <person name="Kuo R.C."/>
            <person name="Labutti K."/>
            <person name="Haridas S."/>
            <person name="Kuo A."/>
            <person name="Salamov A."/>
            <person name="Ahrendt S.R."/>
            <person name="Lipzen A."/>
            <person name="Sullivan W."/>
            <person name="Andreopoulos W.B."/>
            <person name="Clum A."/>
            <person name="Lindquist E."/>
            <person name="Daum C."/>
            <person name="Ramamoorthy G.K."/>
            <person name="Gryganskyi A."/>
            <person name="Culley D."/>
            <person name="Magnuson J.K."/>
            <person name="James T.Y."/>
            <person name="O'Malley M.A."/>
            <person name="Stajich J.E."/>
            <person name="Spatafora J.W."/>
            <person name="Visel A."/>
            <person name="Grigoriev I.V."/>
        </authorList>
    </citation>
    <scope>NUCLEOTIDE SEQUENCE [LARGE SCALE GENOMIC DNA]</scope>
    <source>
        <strain evidence="1 2">62-1032</strain>
    </source>
</reference>
<accession>A0A1Y2EUV9</accession>
<evidence type="ECO:0000313" key="1">
    <source>
        <dbReference type="EMBL" id="ORY75362.1"/>
    </source>
</evidence>
<keyword evidence="2" id="KW-1185">Reference proteome</keyword>
<proteinExistence type="predicted"/>
<sequence length="158" mass="16758">MMATRPLLPPLIRAAPSPTFLISQPAMRIRQISIAHRGRMRGPLHLHQLGKAALPHHRPAGRLQRSLFDPKVGLAVFTLGVVGGPILYSAMYSRFGAGAGALGQDDAGSSARAEISAGFHDLSSLSSASGPLRIPVRDILIAPDSSFSSRERDTSSSE</sequence>
<organism evidence="1 2">
    <name type="scientific">Leucosporidium creatinivorum</name>
    <dbReference type="NCBI Taxonomy" id="106004"/>
    <lineage>
        <taxon>Eukaryota</taxon>
        <taxon>Fungi</taxon>
        <taxon>Dikarya</taxon>
        <taxon>Basidiomycota</taxon>
        <taxon>Pucciniomycotina</taxon>
        <taxon>Microbotryomycetes</taxon>
        <taxon>Leucosporidiales</taxon>
        <taxon>Leucosporidium</taxon>
    </lineage>
</organism>
<evidence type="ECO:0000313" key="2">
    <source>
        <dbReference type="Proteomes" id="UP000193467"/>
    </source>
</evidence>
<gene>
    <name evidence="1" type="ORF">BCR35DRAFT_353664</name>
</gene>
<name>A0A1Y2EUV9_9BASI</name>
<protein>
    <submittedName>
        <fullName evidence="1">Uncharacterized protein</fullName>
    </submittedName>
</protein>
<dbReference type="InParanoid" id="A0A1Y2EUV9"/>
<comment type="caution">
    <text evidence="1">The sequence shown here is derived from an EMBL/GenBank/DDBJ whole genome shotgun (WGS) entry which is preliminary data.</text>
</comment>
<dbReference type="AlphaFoldDB" id="A0A1Y2EUV9"/>